<evidence type="ECO:0000313" key="2">
    <source>
        <dbReference type="Proteomes" id="UP000008556"/>
    </source>
</evidence>
<dbReference type="KEGG" id="spq:SPAB_04531"/>
<sequence length="44" mass="4806">MRLSINQKVSAACANRNRLIINPLSNNRPADFPVVGSRIVVNGE</sequence>
<proteinExistence type="predicted"/>
<evidence type="ECO:0000313" key="1">
    <source>
        <dbReference type="EMBL" id="ABX69844.1"/>
    </source>
</evidence>
<name>A0A6C6Z8B0_SALPB</name>
<dbReference type="EMBL" id="CP000886">
    <property type="protein sequence ID" value="ABX69844.1"/>
    <property type="molecule type" value="Genomic_DNA"/>
</dbReference>
<accession>A0A6C6Z8B0</accession>
<dbReference type="AlphaFoldDB" id="A0A6C6Z8B0"/>
<organism evidence="1 2">
    <name type="scientific">Salmonella paratyphi B (strain ATCC BAA-1250 / SPB7)</name>
    <dbReference type="NCBI Taxonomy" id="1016998"/>
    <lineage>
        <taxon>Bacteria</taxon>
        <taxon>Pseudomonadati</taxon>
        <taxon>Pseudomonadota</taxon>
        <taxon>Gammaproteobacteria</taxon>
        <taxon>Enterobacterales</taxon>
        <taxon>Enterobacteriaceae</taxon>
        <taxon>Salmonella</taxon>
    </lineage>
</organism>
<dbReference type="Proteomes" id="UP000008556">
    <property type="component" value="Chromosome"/>
</dbReference>
<gene>
    <name evidence="1" type="ordered locus">SPAB_04531</name>
</gene>
<reference evidence="1 2" key="1">
    <citation type="submission" date="2007-11" db="EMBL/GenBank/DDBJ databases">
        <authorList>
            <consortium name="The Salmonella enterica serovar Paratyphi B Genome Sequencing Project"/>
            <person name="McClelland M."/>
            <person name="Sanderson E.K."/>
            <person name="Porwollik S."/>
            <person name="Spieth J."/>
            <person name="Clifton W.S."/>
            <person name="Fulton R."/>
            <person name="Cordes M."/>
            <person name="Wollam A."/>
            <person name="Shah N."/>
            <person name="Pepin K."/>
            <person name="Bhonagiri V."/>
            <person name="Nash W."/>
            <person name="Johnson M."/>
            <person name="Thiruvilangam P."/>
            <person name="Wilson R."/>
        </authorList>
    </citation>
    <scope>NUCLEOTIDE SEQUENCE [LARGE SCALE GENOMIC DNA]</scope>
    <source>
        <strain evidence="2">ATCC BAA-1250 / SPB7</strain>
    </source>
</reference>
<protein>
    <submittedName>
        <fullName evidence="1">Uncharacterized protein</fullName>
    </submittedName>
</protein>